<dbReference type="EMBL" id="LR216287">
    <property type="protein sequence ID" value="VFJ12799.1"/>
    <property type="molecule type" value="Genomic_DNA"/>
</dbReference>
<dbReference type="InterPro" id="IPR051797">
    <property type="entry name" value="TrmB-like"/>
</dbReference>
<keyword evidence="2" id="KW-1185">Reference proteome</keyword>
<dbReference type="KEGG" id="nfn:NFRAN_0478"/>
<dbReference type="Proteomes" id="UP000294299">
    <property type="component" value="Chromosome NFRAN"/>
</dbReference>
<accession>A0A484IAU0</accession>
<reference evidence="1 2" key="1">
    <citation type="submission" date="2019-02" db="EMBL/GenBank/DDBJ databases">
        <authorList>
            <person name="Lehtovirta-Morley E L."/>
        </authorList>
    </citation>
    <scope>NUCLEOTIDE SEQUENCE [LARGE SCALE GENOMIC DNA]</scope>
    <source>
        <strain evidence="1">NFRAN1</strain>
    </source>
</reference>
<evidence type="ECO:0000313" key="1">
    <source>
        <dbReference type="EMBL" id="VFJ12799.1"/>
    </source>
</evidence>
<dbReference type="PANTHER" id="PTHR34293">
    <property type="entry name" value="HTH-TYPE TRANSCRIPTIONAL REGULATOR TRMBL2"/>
    <property type="match status" value="1"/>
</dbReference>
<dbReference type="OrthoDB" id="10375at2157"/>
<dbReference type="RefSeq" id="WP_134482839.1">
    <property type="nucleotide sequence ID" value="NZ_LR216287.1"/>
</dbReference>
<organism evidence="1 2">
    <name type="scientific">Candidatus Nitrosocosmicus franklandianus</name>
    <dbReference type="NCBI Taxonomy" id="1798806"/>
    <lineage>
        <taxon>Archaea</taxon>
        <taxon>Nitrososphaerota</taxon>
        <taxon>Nitrososphaeria</taxon>
        <taxon>Nitrososphaerales</taxon>
        <taxon>Nitrososphaeraceae</taxon>
        <taxon>Candidatus Nitrosocosmicus</taxon>
    </lineage>
</organism>
<gene>
    <name evidence="1" type="ORF">NFRAN_0478</name>
</gene>
<evidence type="ECO:0000313" key="2">
    <source>
        <dbReference type="Proteomes" id="UP000294299"/>
    </source>
</evidence>
<dbReference type="AlphaFoldDB" id="A0A484IAU0"/>
<evidence type="ECO:0008006" key="3">
    <source>
        <dbReference type="Google" id="ProtNLM"/>
    </source>
</evidence>
<protein>
    <recommendedName>
        <fullName evidence="3">PLD phosphodiesterase domain-containing protein</fullName>
    </recommendedName>
</protein>
<proteinExistence type="predicted"/>
<name>A0A484IAU0_9ARCH</name>
<sequence>MDVYTLNQIKESRKYRPITTEVIHGWDQIAELSINAVEICDKGFDSVWDAQFTTFLLNNFKEGFSIGRKRMKTRGIESRFVIELTQENIDTFDLYDLGEFRHLDGIRGNFGIMDSRCYMMYILLTDNQPPAQGVFSNFKPLVEKQQKLFEQLWSMGISLPSRIKELEHQSDNFIITNPDEIENEIIYLIEQSRKEILVFSSIRVLNKVFAKGNITFLARLANSIKKDIRIKILVDCFDEQWVRNIDSLNKATNKSNHIQLGFATELVGKFEETIIISDNKYMFQIKSTNNGDQLEGAYSEEKHRIFVQEIMFEKYWNEVQSLSGISTP</sequence>
<dbReference type="GeneID" id="39420010"/>
<dbReference type="PANTHER" id="PTHR34293:SF1">
    <property type="entry name" value="HTH-TYPE TRANSCRIPTIONAL REGULATOR TRMBL2"/>
    <property type="match status" value="1"/>
</dbReference>